<proteinExistence type="predicted"/>
<organism evidence="2 3">
    <name type="scientific">Apatococcus lobatus</name>
    <dbReference type="NCBI Taxonomy" id="904363"/>
    <lineage>
        <taxon>Eukaryota</taxon>
        <taxon>Viridiplantae</taxon>
        <taxon>Chlorophyta</taxon>
        <taxon>core chlorophytes</taxon>
        <taxon>Trebouxiophyceae</taxon>
        <taxon>Chlorellales</taxon>
        <taxon>Chlorellaceae</taxon>
        <taxon>Apatococcus</taxon>
    </lineage>
</organism>
<sequence length="375" mass="39592">MAQPMSSRKRKAVEALLDRNAELIHQLAGAARTRVQAEPTEDEAALATEARENLANISLALPPQALAGPQGQAERFARTARGMGMLPQYLDYEPGMKRQLQAKQQEASREPAQQTLLQHSQSILQGLAAQHVKPAGQAMLPSSYGSLSIPSGPHAHNMRQGLLSGFPLHAAVPNDPLQQIGLQLPVVARPVAPFQPSTAASAGTSNVDFALPWPQSRAAAAPAAASNTPVQPGTPASAAASGISNFAVPWSQSRAPPYSAAASSTPFVTKSDKAGSDTLSPYWTGSQQMPAVARQSISQYSFPWRSVPLEPLSTGRAVSHLGMSALEHYMQSGPNSNTAQQHPEVPIQLAAQKANSLVANMMRAASGHSPRLDDK</sequence>
<accession>A0AAW1R233</accession>
<feature type="domain" description="DUF7797" evidence="1">
    <location>
        <begin position="4"/>
        <end position="57"/>
    </location>
</feature>
<protein>
    <recommendedName>
        <fullName evidence="1">DUF7797 domain-containing protein</fullName>
    </recommendedName>
</protein>
<reference evidence="2 3" key="1">
    <citation type="journal article" date="2024" name="Nat. Commun.">
        <title>Phylogenomics reveals the evolutionary origins of lichenization in chlorophyte algae.</title>
        <authorList>
            <person name="Puginier C."/>
            <person name="Libourel C."/>
            <person name="Otte J."/>
            <person name="Skaloud P."/>
            <person name="Haon M."/>
            <person name="Grisel S."/>
            <person name="Petersen M."/>
            <person name="Berrin J.G."/>
            <person name="Delaux P.M."/>
            <person name="Dal Grande F."/>
            <person name="Keller J."/>
        </authorList>
    </citation>
    <scope>NUCLEOTIDE SEQUENCE [LARGE SCALE GENOMIC DNA]</scope>
    <source>
        <strain evidence="2 3">SAG 2145</strain>
    </source>
</reference>
<keyword evidence="3" id="KW-1185">Reference proteome</keyword>
<name>A0AAW1R233_9CHLO</name>
<gene>
    <name evidence="2" type="ORF">WJX74_010380</name>
</gene>
<dbReference type="AlphaFoldDB" id="A0AAW1R233"/>
<evidence type="ECO:0000313" key="2">
    <source>
        <dbReference type="EMBL" id="KAK9827558.1"/>
    </source>
</evidence>
<dbReference type="EMBL" id="JALJOS010000018">
    <property type="protein sequence ID" value="KAK9827558.1"/>
    <property type="molecule type" value="Genomic_DNA"/>
</dbReference>
<evidence type="ECO:0000259" key="1">
    <source>
        <dbReference type="Pfam" id="PF25073"/>
    </source>
</evidence>
<evidence type="ECO:0000313" key="3">
    <source>
        <dbReference type="Proteomes" id="UP001438707"/>
    </source>
</evidence>
<dbReference type="Proteomes" id="UP001438707">
    <property type="component" value="Unassembled WGS sequence"/>
</dbReference>
<dbReference type="Pfam" id="PF25073">
    <property type="entry name" value="DUF7797"/>
    <property type="match status" value="1"/>
</dbReference>
<dbReference type="InterPro" id="IPR056699">
    <property type="entry name" value="DUF7797"/>
</dbReference>
<comment type="caution">
    <text evidence="2">The sequence shown here is derived from an EMBL/GenBank/DDBJ whole genome shotgun (WGS) entry which is preliminary data.</text>
</comment>